<dbReference type="PANTHER" id="PTHR12757">
    <property type="entry name" value="TUMOR NECROSIS FACTOR INDUCED PROTEIN"/>
    <property type="match status" value="1"/>
</dbReference>
<dbReference type="EMBL" id="CAJOAY010009896">
    <property type="protein sequence ID" value="CAF4212525.1"/>
    <property type="molecule type" value="Genomic_DNA"/>
</dbReference>
<dbReference type="Pfam" id="PF05527">
    <property type="entry name" value="TNFAIP8"/>
    <property type="match status" value="1"/>
</dbReference>
<comment type="caution">
    <text evidence="1">The sequence shown here is derived from an EMBL/GenBank/DDBJ whole genome shotgun (WGS) entry which is preliminary data.</text>
</comment>
<reference evidence="1" key="1">
    <citation type="submission" date="2021-02" db="EMBL/GenBank/DDBJ databases">
        <authorList>
            <person name="Nowell W R."/>
        </authorList>
    </citation>
    <scope>NUCLEOTIDE SEQUENCE</scope>
</reference>
<dbReference type="AlphaFoldDB" id="A0A820CEI3"/>
<organism evidence="1 2">
    <name type="scientific">Adineta steineri</name>
    <dbReference type="NCBI Taxonomy" id="433720"/>
    <lineage>
        <taxon>Eukaryota</taxon>
        <taxon>Metazoa</taxon>
        <taxon>Spiralia</taxon>
        <taxon>Gnathifera</taxon>
        <taxon>Rotifera</taxon>
        <taxon>Eurotatoria</taxon>
        <taxon>Bdelloidea</taxon>
        <taxon>Adinetida</taxon>
        <taxon>Adinetidae</taxon>
        <taxon>Adineta</taxon>
    </lineage>
</organism>
<sequence>MEQIFEYLFPDHVTNTTAQSHIVRFEKKLCNPDGGRLRNELLAEFNEICEIIVELNNLDSMFFRLLPKYKLRNKLKHCRNLIHRIIGNHLTQESHNRIDSIFNFISTDEFLTYMFDSNSALNHAIIEEITDDLYALMRNVIIRE</sequence>
<evidence type="ECO:0000313" key="1">
    <source>
        <dbReference type="EMBL" id="CAF4212525.1"/>
    </source>
</evidence>
<name>A0A820CEI3_9BILA</name>
<evidence type="ECO:0000313" key="2">
    <source>
        <dbReference type="Proteomes" id="UP000663881"/>
    </source>
</evidence>
<dbReference type="InterPro" id="IPR008477">
    <property type="entry name" value="TNFAIP8-like"/>
</dbReference>
<dbReference type="GO" id="GO:0042981">
    <property type="term" value="P:regulation of apoptotic process"/>
    <property type="evidence" value="ECO:0007669"/>
    <property type="project" value="InterPro"/>
</dbReference>
<dbReference type="InterPro" id="IPR038355">
    <property type="entry name" value="TNFAIP8_sf"/>
</dbReference>
<dbReference type="PANTHER" id="PTHR12757:SF1">
    <property type="entry name" value="PROTEIN SALIVARY GLANDS MARRED"/>
    <property type="match status" value="1"/>
</dbReference>
<dbReference type="Proteomes" id="UP000663881">
    <property type="component" value="Unassembled WGS sequence"/>
</dbReference>
<accession>A0A820CEI3</accession>
<proteinExistence type="predicted"/>
<protein>
    <submittedName>
        <fullName evidence="1">Uncharacterized protein</fullName>
    </submittedName>
</protein>
<dbReference type="GO" id="GO:0005737">
    <property type="term" value="C:cytoplasm"/>
    <property type="evidence" value="ECO:0007669"/>
    <property type="project" value="TreeGrafter"/>
</dbReference>
<gene>
    <name evidence="1" type="ORF">OKA104_LOCUS41599</name>
</gene>
<dbReference type="Gene3D" id="1.20.1440.160">
    <property type="entry name" value="Tumor necrosis factor alpha-induced protein 8-like"/>
    <property type="match status" value="1"/>
</dbReference>